<evidence type="ECO:0000313" key="2">
    <source>
        <dbReference type="Proteomes" id="UP000184465"/>
    </source>
</evidence>
<reference evidence="1 2" key="1">
    <citation type="submission" date="2016-11" db="EMBL/GenBank/DDBJ databases">
        <authorList>
            <person name="Jaros S."/>
            <person name="Januszkiewicz K."/>
            <person name="Wedrychowicz H."/>
        </authorList>
    </citation>
    <scope>NUCLEOTIDE SEQUENCE [LARGE SCALE GENOMIC DNA]</scope>
    <source>
        <strain evidence="1 2">DSM 15212</strain>
    </source>
</reference>
<name>A0A1M6QGV7_PARC5</name>
<accession>A0A1M6QGV7</accession>
<dbReference type="Proteomes" id="UP000184465">
    <property type="component" value="Unassembled WGS sequence"/>
</dbReference>
<dbReference type="EMBL" id="FRAG01000034">
    <property type="protein sequence ID" value="SHK19405.1"/>
    <property type="molecule type" value="Genomic_DNA"/>
</dbReference>
<dbReference type="OrthoDB" id="9788616at2"/>
<protein>
    <submittedName>
        <fullName evidence="1">Uncharacterized protein</fullName>
    </submittedName>
</protein>
<proteinExistence type="predicted"/>
<evidence type="ECO:0000313" key="1">
    <source>
        <dbReference type="EMBL" id="SHK19405.1"/>
    </source>
</evidence>
<dbReference type="AlphaFoldDB" id="A0A1M6QGV7"/>
<keyword evidence="2" id="KW-1185">Reference proteome</keyword>
<organism evidence="1 2">
    <name type="scientific">Paramaledivibacter caminithermalis (strain DSM 15212 / CIP 107654 / DViRD3)</name>
    <name type="common">Clostridium caminithermale</name>
    <dbReference type="NCBI Taxonomy" id="1121301"/>
    <lineage>
        <taxon>Bacteria</taxon>
        <taxon>Bacillati</taxon>
        <taxon>Bacillota</taxon>
        <taxon>Clostridia</taxon>
        <taxon>Peptostreptococcales</taxon>
        <taxon>Caminicellaceae</taxon>
        <taxon>Paramaledivibacter</taxon>
    </lineage>
</organism>
<gene>
    <name evidence="1" type="ORF">SAMN02745912_02573</name>
</gene>
<sequence>MIRTEKRKLIRTKTFKDLLKVIKSCFKDLLPKLNNVKDNRYTLYITYETGELLYRMLIAKILTVDMMRDVTSKFNIKECIENFTKILENENLKKLPHHYTINAFFNTRNK</sequence>
<dbReference type="RefSeq" id="WP_073150722.1">
    <property type="nucleotide sequence ID" value="NZ_FRAG01000034.1"/>
</dbReference>